<proteinExistence type="predicted"/>
<evidence type="ECO:0000313" key="4">
    <source>
        <dbReference type="Proteomes" id="UP000830375"/>
    </source>
</evidence>
<sequence length="428" mass="48756">MWQLSALDSSDWRKKRLPGPTSNGGRDHRISLGSSQPVRWCPAMACLLHWLAFWLTRHRPGLVHWTHSGQPEENGHQTTCHCSNTYWLALQQHTDARGTYEGIKKAIGPKITKIAPLKSKTGKVITDQKKQLQLSYLELYETQNIPLHELLCQCYDQGHIHQDMHDANIVTVYKNKEGHSDCNNYWGISLLNIVGKAFARVTLVRLQTLVSHIYPESQCGFRAGRVEQQMAFYIAFIDLTKAFDLVSRSRLFRFLQKISCSPQLHDNMRSTVCFNGATSESFLISSRVKQGCVLMPTLFSIFFSVLQQYVFKDCSEADDKLFNIAHIRVLIREMLFADDEALTSHSEDDLQQLFSRFSYACKEFGLTISLKKTKVMAQEKDSPPTIAIDGSLSIIMQIKIRIANAAAVMARLNLRVWNNTNLTVKTKL</sequence>
<comment type="caution">
    <text evidence="3">The sequence shown here is derived from an EMBL/GenBank/DDBJ whole genome shotgun (WGS) entry which is preliminary data.</text>
</comment>
<reference evidence="3 4" key="1">
    <citation type="submission" date="2022-01" db="EMBL/GenBank/DDBJ databases">
        <title>A high-quality chromosome-level genome assembly of rohu carp, Labeo rohita.</title>
        <authorList>
            <person name="Arick M.A. II"/>
            <person name="Hsu C.-Y."/>
            <person name="Magbanua Z."/>
            <person name="Pechanova O."/>
            <person name="Grover C."/>
            <person name="Miller E."/>
            <person name="Thrash A."/>
            <person name="Ezzel L."/>
            <person name="Alam S."/>
            <person name="Benzie J."/>
            <person name="Hamilton M."/>
            <person name="Karsi A."/>
            <person name="Lawrence M.L."/>
            <person name="Peterson D.G."/>
        </authorList>
    </citation>
    <scope>NUCLEOTIDE SEQUENCE [LARGE SCALE GENOMIC DNA]</scope>
    <source>
        <strain evidence="4">BAU-BD-2019</strain>
        <tissue evidence="3">Blood</tissue>
    </source>
</reference>
<dbReference type="Proteomes" id="UP000830375">
    <property type="component" value="Unassembled WGS sequence"/>
</dbReference>
<protein>
    <submittedName>
        <fullName evidence="3">RNA-directed DNA polymerase from mobile element jockey</fullName>
    </submittedName>
</protein>
<organism evidence="3 4">
    <name type="scientific">Labeo rohita</name>
    <name type="common">Indian major carp</name>
    <name type="synonym">Cyprinus rohita</name>
    <dbReference type="NCBI Taxonomy" id="84645"/>
    <lineage>
        <taxon>Eukaryota</taxon>
        <taxon>Metazoa</taxon>
        <taxon>Chordata</taxon>
        <taxon>Craniata</taxon>
        <taxon>Vertebrata</taxon>
        <taxon>Euteleostomi</taxon>
        <taxon>Actinopterygii</taxon>
        <taxon>Neopterygii</taxon>
        <taxon>Teleostei</taxon>
        <taxon>Ostariophysi</taxon>
        <taxon>Cypriniformes</taxon>
        <taxon>Cyprinidae</taxon>
        <taxon>Labeoninae</taxon>
        <taxon>Labeonini</taxon>
        <taxon>Labeo</taxon>
    </lineage>
</organism>
<keyword evidence="3" id="KW-0695">RNA-directed DNA polymerase</keyword>
<gene>
    <name evidence="3" type="ORF">H4Q32_020490</name>
</gene>
<dbReference type="InterPro" id="IPR000477">
    <property type="entry name" value="RT_dom"/>
</dbReference>
<feature type="region of interest" description="Disordered" evidence="1">
    <location>
        <begin position="1"/>
        <end position="29"/>
    </location>
</feature>
<feature type="domain" description="Reverse transcriptase" evidence="2">
    <location>
        <begin position="153"/>
        <end position="392"/>
    </location>
</feature>
<keyword evidence="4" id="KW-1185">Reference proteome</keyword>
<evidence type="ECO:0000256" key="1">
    <source>
        <dbReference type="SAM" id="MobiDB-lite"/>
    </source>
</evidence>
<keyword evidence="3" id="KW-0548">Nucleotidyltransferase</keyword>
<name>A0ABQ8LEW0_LABRO</name>
<accession>A0ABQ8LEW0</accession>
<dbReference type="Pfam" id="PF00078">
    <property type="entry name" value="RVT_1"/>
    <property type="match status" value="1"/>
</dbReference>
<dbReference type="PANTHER" id="PTHR47027:SF20">
    <property type="entry name" value="REVERSE TRANSCRIPTASE-LIKE PROTEIN WITH RNA-DIRECTED DNA POLYMERASE DOMAIN"/>
    <property type="match status" value="1"/>
</dbReference>
<evidence type="ECO:0000259" key="2">
    <source>
        <dbReference type="PROSITE" id="PS50878"/>
    </source>
</evidence>
<dbReference type="GO" id="GO:0003964">
    <property type="term" value="F:RNA-directed DNA polymerase activity"/>
    <property type="evidence" value="ECO:0007669"/>
    <property type="project" value="UniProtKB-KW"/>
</dbReference>
<keyword evidence="3" id="KW-0808">Transferase</keyword>
<dbReference type="PANTHER" id="PTHR47027">
    <property type="entry name" value="REVERSE TRANSCRIPTASE DOMAIN-CONTAINING PROTEIN"/>
    <property type="match status" value="1"/>
</dbReference>
<dbReference type="CDD" id="cd01650">
    <property type="entry name" value="RT_nLTR_like"/>
    <property type="match status" value="1"/>
</dbReference>
<evidence type="ECO:0000313" key="3">
    <source>
        <dbReference type="EMBL" id="KAI2649254.1"/>
    </source>
</evidence>
<dbReference type="PROSITE" id="PS50878">
    <property type="entry name" value="RT_POL"/>
    <property type="match status" value="1"/>
</dbReference>
<dbReference type="EMBL" id="JACTAM010000024">
    <property type="protein sequence ID" value="KAI2649254.1"/>
    <property type="molecule type" value="Genomic_DNA"/>
</dbReference>